<dbReference type="CDD" id="cd07079">
    <property type="entry name" value="ALDH_F18-19_ProA-GPR"/>
    <property type="match status" value="1"/>
</dbReference>
<dbReference type="Gene3D" id="3.40.605.10">
    <property type="entry name" value="Aldehyde Dehydrogenase, Chain A, domain 1"/>
    <property type="match status" value="1"/>
</dbReference>
<dbReference type="InterPro" id="IPR016161">
    <property type="entry name" value="Ald_DH/histidinol_DH"/>
</dbReference>
<sequence length="440" mass="47990">MEGMEPFIPVNKPLGFALREVHMSVAEQIRSIAAEARQASFAMAKLSSAAKDQLLLDMALALINDAPHIIEENKKDLEAGQQRGLSAAMLDRLMLNEQRVKGMADAIREVAQLPDPVGEVTGMWKRPNDLMVGKMRIPLGVIGIIYESRPNVTSDAAALCLKSGNAVVLRGGSEAIHSNLAIATILKAQLAKHGIPAAALSLIPFVEREGVTEMLKQEEFIDVIIPRGGESLIRFVVENSKIPVIKHYKGVCHIFVDATADFEMAREIIVNAKTQRPGVCNALETLLIHKDIAETFVPFIYEALSALKVELRGDKTFRQFAPKATEATEEDWYAEYLELILAAAVVDGLDAAIDHINRYSSLHTESIITGDYANSQRFIREVNSGVVMVNASTRFSDGNQLGLGAEIGISTTKLHSFGPMGLTDLTTTKFIVYGSGQVRP</sequence>
<dbReference type="InterPro" id="IPR016162">
    <property type="entry name" value="Ald_DH_N"/>
</dbReference>
<name>A0ABQ0MNE4_9BACT</name>
<evidence type="ECO:0000259" key="9">
    <source>
        <dbReference type="Pfam" id="PF00171"/>
    </source>
</evidence>
<reference evidence="10 11" key="1">
    <citation type="submission" date="2017-04" db="EMBL/GenBank/DDBJ databases">
        <authorList>
            <consortium name="Geobacter pelophilus Genome Sequencing"/>
            <person name="Aoyagi T."/>
            <person name="Koike H."/>
            <person name="Hori T."/>
        </authorList>
    </citation>
    <scope>NUCLEOTIDE SEQUENCE [LARGE SCALE GENOMIC DNA]</scope>
    <source>
        <strain evidence="10 11">Drf2</strain>
    </source>
</reference>
<keyword evidence="5 8" id="KW-0521">NADP</keyword>
<dbReference type="NCBIfam" id="TIGR00407">
    <property type="entry name" value="proA"/>
    <property type="match status" value="1"/>
</dbReference>
<evidence type="ECO:0000256" key="6">
    <source>
        <dbReference type="ARBA" id="ARBA00023002"/>
    </source>
</evidence>
<comment type="pathway">
    <text evidence="1 8">Amino-acid biosynthesis; L-proline biosynthesis; L-glutamate 5-semialdehyde from L-glutamate: step 2/2.</text>
</comment>
<evidence type="ECO:0000256" key="3">
    <source>
        <dbReference type="ARBA" id="ARBA00022605"/>
    </source>
</evidence>
<dbReference type="Pfam" id="PF00171">
    <property type="entry name" value="Aldedh"/>
    <property type="match status" value="1"/>
</dbReference>
<evidence type="ECO:0000256" key="1">
    <source>
        <dbReference type="ARBA" id="ARBA00004985"/>
    </source>
</evidence>
<dbReference type="EMBL" id="BDQG01000001">
    <property type="protein sequence ID" value="GAW68599.1"/>
    <property type="molecule type" value="Genomic_DNA"/>
</dbReference>
<keyword evidence="4 8" id="KW-0641">Proline biosynthesis</keyword>
<dbReference type="SUPFAM" id="SSF53720">
    <property type="entry name" value="ALDH-like"/>
    <property type="match status" value="1"/>
</dbReference>
<keyword evidence="2 8" id="KW-0963">Cytoplasm</keyword>
<evidence type="ECO:0000313" key="10">
    <source>
        <dbReference type="EMBL" id="GAW68599.1"/>
    </source>
</evidence>
<evidence type="ECO:0000256" key="5">
    <source>
        <dbReference type="ARBA" id="ARBA00022857"/>
    </source>
</evidence>
<dbReference type="InterPro" id="IPR015590">
    <property type="entry name" value="Aldehyde_DH_dom"/>
</dbReference>
<dbReference type="EC" id="1.2.1.41" evidence="8"/>
<protein>
    <recommendedName>
        <fullName evidence="8">Gamma-glutamyl phosphate reductase</fullName>
        <shortName evidence="8">GPR</shortName>
        <ecNumber evidence="8">1.2.1.41</ecNumber>
    </recommendedName>
    <alternativeName>
        <fullName evidence="8">Glutamate-5-semialdehyde dehydrogenase</fullName>
    </alternativeName>
    <alternativeName>
        <fullName evidence="8">Glutamyl-gamma-semialdehyde dehydrogenase</fullName>
        <shortName evidence="8">GSA dehydrogenase</shortName>
    </alternativeName>
</protein>
<evidence type="ECO:0000313" key="11">
    <source>
        <dbReference type="Proteomes" id="UP000194153"/>
    </source>
</evidence>
<evidence type="ECO:0000256" key="8">
    <source>
        <dbReference type="HAMAP-Rule" id="MF_00412"/>
    </source>
</evidence>
<feature type="domain" description="Aldehyde dehydrogenase" evidence="9">
    <location>
        <begin position="17"/>
        <end position="314"/>
    </location>
</feature>
<proteinExistence type="inferred from homology"/>
<dbReference type="PANTHER" id="PTHR11063">
    <property type="entry name" value="GLUTAMATE SEMIALDEHYDE DEHYDROGENASE"/>
    <property type="match status" value="1"/>
</dbReference>
<dbReference type="InterPro" id="IPR020593">
    <property type="entry name" value="G-glutamylP_reductase_CS"/>
</dbReference>
<dbReference type="PIRSF" id="PIRSF000151">
    <property type="entry name" value="GPR"/>
    <property type="match status" value="1"/>
</dbReference>
<dbReference type="InterPro" id="IPR012134">
    <property type="entry name" value="Glu-5-SA_DH"/>
</dbReference>
<dbReference type="HAMAP" id="MF_00412">
    <property type="entry name" value="ProA"/>
    <property type="match status" value="1"/>
</dbReference>
<dbReference type="PROSITE" id="PS01223">
    <property type="entry name" value="PROA"/>
    <property type="match status" value="1"/>
</dbReference>
<evidence type="ECO:0000256" key="2">
    <source>
        <dbReference type="ARBA" id="ARBA00022490"/>
    </source>
</evidence>
<accession>A0ABQ0MNE4</accession>
<dbReference type="PANTHER" id="PTHR11063:SF8">
    <property type="entry name" value="DELTA-1-PYRROLINE-5-CARBOXYLATE SYNTHASE"/>
    <property type="match status" value="1"/>
</dbReference>
<evidence type="ECO:0000256" key="4">
    <source>
        <dbReference type="ARBA" id="ARBA00022650"/>
    </source>
</evidence>
<keyword evidence="6 8" id="KW-0560">Oxidoreductase</keyword>
<gene>
    <name evidence="8" type="primary">proA</name>
    <name evidence="10" type="ORF">GPEL0_01f5013</name>
</gene>
<comment type="subcellular location">
    <subcellularLocation>
        <location evidence="8">Cytoplasm</location>
    </subcellularLocation>
</comment>
<comment type="caution">
    <text evidence="10">The sequence shown here is derived from an EMBL/GenBank/DDBJ whole genome shotgun (WGS) entry which is preliminary data.</text>
</comment>
<dbReference type="InterPro" id="IPR016163">
    <property type="entry name" value="Ald_DH_C"/>
</dbReference>
<comment type="similarity">
    <text evidence="8">Belongs to the gamma-glutamyl phosphate reductase family.</text>
</comment>
<keyword evidence="3 8" id="KW-0028">Amino-acid biosynthesis</keyword>
<evidence type="ECO:0000256" key="7">
    <source>
        <dbReference type="ARBA" id="ARBA00049024"/>
    </source>
</evidence>
<dbReference type="Gene3D" id="3.40.309.10">
    <property type="entry name" value="Aldehyde Dehydrogenase, Chain A, domain 2"/>
    <property type="match status" value="1"/>
</dbReference>
<reference evidence="11" key="2">
    <citation type="submission" date="2017-05" db="EMBL/GenBank/DDBJ databases">
        <title>Draft genome sequence of Geobacter pelophilus, a iron(III)-reducing bacteria.</title>
        <authorList>
            <person name="Aoyagi T."/>
            <person name="Koike H."/>
            <person name="Morita T."/>
            <person name="Sato Y."/>
            <person name="Habe H."/>
            <person name="Hori T."/>
        </authorList>
    </citation>
    <scope>NUCLEOTIDE SEQUENCE [LARGE SCALE GENOMIC DNA]</scope>
    <source>
        <strain evidence="11">Drf2</strain>
    </source>
</reference>
<keyword evidence="11" id="KW-1185">Reference proteome</keyword>
<dbReference type="Proteomes" id="UP000194153">
    <property type="component" value="Unassembled WGS sequence"/>
</dbReference>
<dbReference type="InterPro" id="IPR000965">
    <property type="entry name" value="GPR_dom"/>
</dbReference>
<organism evidence="10 11">
    <name type="scientific">Geoanaerobacter pelophilus</name>
    <dbReference type="NCBI Taxonomy" id="60036"/>
    <lineage>
        <taxon>Bacteria</taxon>
        <taxon>Pseudomonadati</taxon>
        <taxon>Thermodesulfobacteriota</taxon>
        <taxon>Desulfuromonadia</taxon>
        <taxon>Geobacterales</taxon>
        <taxon>Geobacteraceae</taxon>
        <taxon>Geoanaerobacter</taxon>
    </lineage>
</organism>
<comment type="function">
    <text evidence="8">Catalyzes the NADPH-dependent reduction of L-glutamate 5-phosphate into L-glutamate 5-semialdehyde and phosphate. The product spontaneously undergoes cyclization to form 1-pyrroline-5-carboxylate.</text>
</comment>
<comment type="catalytic activity">
    <reaction evidence="7 8">
        <text>L-glutamate 5-semialdehyde + phosphate + NADP(+) = L-glutamyl 5-phosphate + NADPH + H(+)</text>
        <dbReference type="Rhea" id="RHEA:19541"/>
        <dbReference type="ChEBI" id="CHEBI:15378"/>
        <dbReference type="ChEBI" id="CHEBI:43474"/>
        <dbReference type="ChEBI" id="CHEBI:57783"/>
        <dbReference type="ChEBI" id="CHEBI:58066"/>
        <dbReference type="ChEBI" id="CHEBI:58274"/>
        <dbReference type="ChEBI" id="CHEBI:58349"/>
        <dbReference type="EC" id="1.2.1.41"/>
    </reaction>
</comment>
<dbReference type="NCBIfam" id="NF001221">
    <property type="entry name" value="PRK00197.1"/>
    <property type="match status" value="1"/>
</dbReference>